<dbReference type="PROSITE" id="PS00531">
    <property type="entry name" value="RNASE_T2_2"/>
    <property type="match status" value="1"/>
</dbReference>
<dbReference type="InterPro" id="IPR033130">
    <property type="entry name" value="RNase_T2_His_AS_2"/>
</dbReference>
<feature type="active site" evidence="4">
    <location>
        <position position="14"/>
    </location>
</feature>
<dbReference type="SUPFAM" id="SSF55895">
    <property type="entry name" value="Ribonuclease Rh-like"/>
    <property type="match status" value="1"/>
</dbReference>
<dbReference type="GeneTree" id="ENSGT00640000091563"/>
<dbReference type="PROSITE" id="PS00530">
    <property type="entry name" value="RNASE_T2_1"/>
    <property type="match status" value="1"/>
</dbReference>
<dbReference type="Proteomes" id="UP000694546">
    <property type="component" value="Chromosome 14"/>
</dbReference>
<evidence type="ECO:0000256" key="3">
    <source>
        <dbReference type="ARBA" id="ARBA00023157"/>
    </source>
</evidence>
<dbReference type="PANTHER" id="PTHR11240">
    <property type="entry name" value="RIBONUCLEASE T2"/>
    <property type="match status" value="1"/>
</dbReference>
<dbReference type="Gene3D" id="3.90.730.10">
    <property type="entry name" value="Ribonuclease T2-like"/>
    <property type="match status" value="1"/>
</dbReference>
<reference evidence="6" key="2">
    <citation type="submission" date="2025-09" db="UniProtKB">
        <authorList>
            <consortium name="Ensembl"/>
        </authorList>
    </citation>
    <scope>IDENTIFICATION</scope>
</reference>
<dbReference type="InterPro" id="IPR018188">
    <property type="entry name" value="RNase_T2_His_AS_1"/>
</dbReference>
<evidence type="ECO:0000256" key="4">
    <source>
        <dbReference type="PIRSR" id="PIRSR633697-1"/>
    </source>
</evidence>
<name>A0A8C4ZG18_GADMO</name>
<evidence type="ECO:0000313" key="6">
    <source>
        <dbReference type="Ensembl" id="ENSGMOP00000013189.2"/>
    </source>
</evidence>
<protein>
    <submittedName>
        <fullName evidence="6">Uncharacterized protein</fullName>
    </submittedName>
</protein>
<dbReference type="PANTHER" id="PTHR11240:SF22">
    <property type="entry name" value="RIBONUCLEASE T2"/>
    <property type="match status" value="1"/>
</dbReference>
<dbReference type="GO" id="GO:0003723">
    <property type="term" value="F:RNA binding"/>
    <property type="evidence" value="ECO:0007669"/>
    <property type="project" value="InterPro"/>
</dbReference>
<dbReference type="AlphaFoldDB" id="A0A8C4ZG18"/>
<sequence>MEHCHPKFNYWTLHGLWPDKGLACNSSWAFNSSLIQDIMEDMKKSWPDLLHPSSTGFWKYEWQKHGTCAAVAPDLDSQHKYFSKALELYHKIDLSSVLKKFNITPSEEFYKVMFLIISRVSQGNGAQSLGQIEICFDSDFTLLDCGKETVGVGLRVGKGRAGASEFRVCDQDKPVYYPPL</sequence>
<evidence type="ECO:0000256" key="1">
    <source>
        <dbReference type="ARBA" id="ARBA00004227"/>
    </source>
</evidence>
<feature type="active site" evidence="4">
    <location>
        <position position="61"/>
    </location>
</feature>
<organism evidence="6 7">
    <name type="scientific">Gadus morhua</name>
    <name type="common">Atlantic cod</name>
    <dbReference type="NCBI Taxonomy" id="8049"/>
    <lineage>
        <taxon>Eukaryota</taxon>
        <taxon>Metazoa</taxon>
        <taxon>Chordata</taxon>
        <taxon>Craniata</taxon>
        <taxon>Vertebrata</taxon>
        <taxon>Euteleostomi</taxon>
        <taxon>Actinopterygii</taxon>
        <taxon>Neopterygii</taxon>
        <taxon>Teleostei</taxon>
        <taxon>Neoteleostei</taxon>
        <taxon>Acanthomorphata</taxon>
        <taxon>Zeiogadaria</taxon>
        <taxon>Gadariae</taxon>
        <taxon>Gadiformes</taxon>
        <taxon>Gadoidei</taxon>
        <taxon>Gadidae</taxon>
        <taxon>Gadus</taxon>
    </lineage>
</organism>
<proteinExistence type="inferred from homology"/>
<reference evidence="6" key="1">
    <citation type="submission" date="2025-08" db="UniProtKB">
        <authorList>
            <consortium name="Ensembl"/>
        </authorList>
    </citation>
    <scope>IDENTIFICATION</scope>
</reference>
<evidence type="ECO:0000313" key="7">
    <source>
        <dbReference type="Proteomes" id="UP000694546"/>
    </source>
</evidence>
<dbReference type="Ensembl" id="ENSGMOT00000013540.2">
    <property type="protein sequence ID" value="ENSGMOP00000013189.2"/>
    <property type="gene ID" value="ENSGMOG00000012328.2"/>
</dbReference>
<comment type="similarity">
    <text evidence="2 5">Belongs to the RNase T2 family.</text>
</comment>
<dbReference type="InterPro" id="IPR001568">
    <property type="entry name" value="RNase_T2-like"/>
</dbReference>
<accession>A0A8C4ZG18</accession>
<dbReference type="GO" id="GO:0005576">
    <property type="term" value="C:extracellular region"/>
    <property type="evidence" value="ECO:0007669"/>
    <property type="project" value="TreeGrafter"/>
</dbReference>
<dbReference type="GO" id="GO:0006401">
    <property type="term" value="P:RNA catabolic process"/>
    <property type="evidence" value="ECO:0007669"/>
    <property type="project" value="TreeGrafter"/>
</dbReference>
<dbReference type="InterPro" id="IPR036430">
    <property type="entry name" value="RNase_T2-like_sf"/>
</dbReference>
<dbReference type="OMA" id="WERTCAR"/>
<dbReference type="Pfam" id="PF00445">
    <property type="entry name" value="Ribonuclease_T2"/>
    <property type="match status" value="1"/>
</dbReference>
<dbReference type="GO" id="GO:0043202">
    <property type="term" value="C:lysosomal lumen"/>
    <property type="evidence" value="ECO:0007669"/>
    <property type="project" value="UniProtKB-SubCell"/>
</dbReference>
<evidence type="ECO:0000256" key="2">
    <source>
        <dbReference type="ARBA" id="ARBA00007469"/>
    </source>
</evidence>
<dbReference type="InterPro" id="IPR033697">
    <property type="entry name" value="Ribonuclease_T2_eukaryotic"/>
</dbReference>
<evidence type="ECO:0000256" key="5">
    <source>
        <dbReference type="RuleBase" id="RU004328"/>
    </source>
</evidence>
<keyword evidence="3" id="KW-1015">Disulfide bond</keyword>
<feature type="active site" evidence="4">
    <location>
        <position position="65"/>
    </location>
</feature>
<dbReference type="CDD" id="cd01061">
    <property type="entry name" value="RNase_T2_euk"/>
    <property type="match status" value="1"/>
</dbReference>
<dbReference type="GO" id="GO:0033897">
    <property type="term" value="F:ribonuclease T2 activity"/>
    <property type="evidence" value="ECO:0007669"/>
    <property type="project" value="InterPro"/>
</dbReference>
<keyword evidence="7" id="KW-1185">Reference proteome</keyword>
<comment type="subcellular location">
    <subcellularLocation>
        <location evidence="1">Lysosome lumen</location>
    </subcellularLocation>
</comment>